<dbReference type="AlphaFoldDB" id="A0AA86UGZ6"/>
<organism evidence="1">
    <name type="scientific">Hexamita inflata</name>
    <dbReference type="NCBI Taxonomy" id="28002"/>
    <lineage>
        <taxon>Eukaryota</taxon>
        <taxon>Metamonada</taxon>
        <taxon>Diplomonadida</taxon>
        <taxon>Hexamitidae</taxon>
        <taxon>Hexamitinae</taxon>
        <taxon>Hexamita</taxon>
    </lineage>
</organism>
<proteinExistence type="predicted"/>
<evidence type="ECO:0000313" key="2">
    <source>
        <dbReference type="EMBL" id="CAL6037972.1"/>
    </source>
</evidence>
<accession>A0AA86UGZ6</accession>
<name>A0AA86UGZ6_9EUKA</name>
<reference evidence="2 3" key="2">
    <citation type="submission" date="2024-07" db="EMBL/GenBank/DDBJ databases">
        <authorList>
            <person name="Akdeniz Z."/>
        </authorList>
    </citation>
    <scope>NUCLEOTIDE SEQUENCE [LARGE SCALE GENOMIC DNA]</scope>
</reference>
<reference evidence="1" key="1">
    <citation type="submission" date="2023-06" db="EMBL/GenBank/DDBJ databases">
        <authorList>
            <person name="Kurt Z."/>
        </authorList>
    </citation>
    <scope>NUCLEOTIDE SEQUENCE</scope>
</reference>
<dbReference type="EMBL" id="CATOUU010000824">
    <property type="protein sequence ID" value="CAI9951461.1"/>
    <property type="molecule type" value="Genomic_DNA"/>
</dbReference>
<protein>
    <submittedName>
        <fullName evidence="2">Hypothetical_protein</fullName>
    </submittedName>
</protein>
<dbReference type="Proteomes" id="UP001642409">
    <property type="component" value="Unassembled WGS sequence"/>
</dbReference>
<comment type="caution">
    <text evidence="1">The sequence shown here is derived from an EMBL/GenBank/DDBJ whole genome shotgun (WGS) entry which is preliminary data.</text>
</comment>
<evidence type="ECO:0000313" key="1">
    <source>
        <dbReference type="EMBL" id="CAI9951461.1"/>
    </source>
</evidence>
<keyword evidence="3" id="KW-1185">Reference proteome</keyword>
<sequence length="195" mass="23602">MQVKDDEDDDDLLRHTMITNMYDPKLTSQSQIFYSLSTEYLRKQKNLQKKFRRELYTPESREMRDYVRRNLPCNVYKAYMYENDEANNLIQRPRDVEFTAIEAIESSTIQNLHGNRVLNVNRTYARLPQAKDNYISALPVMQKYEEEYEQFKKIRDLQQRKEQIEYEALEPSKSFSRKRTYFKSSLNRKHVDKGK</sequence>
<gene>
    <name evidence="2" type="ORF">HINF_LOCUS37144</name>
    <name evidence="1" type="ORF">HINF_LOCUS39106</name>
</gene>
<evidence type="ECO:0000313" key="3">
    <source>
        <dbReference type="Proteomes" id="UP001642409"/>
    </source>
</evidence>
<dbReference type="EMBL" id="CAXDID020000138">
    <property type="protein sequence ID" value="CAL6037972.1"/>
    <property type="molecule type" value="Genomic_DNA"/>
</dbReference>